<dbReference type="Pfam" id="PF07714">
    <property type="entry name" value="PK_Tyr_Ser-Thr"/>
    <property type="match status" value="1"/>
</dbReference>
<dbReference type="InterPro" id="IPR050122">
    <property type="entry name" value="RTK"/>
</dbReference>
<dbReference type="EMBL" id="MU826350">
    <property type="protein sequence ID" value="KAJ7381379.1"/>
    <property type="molecule type" value="Genomic_DNA"/>
</dbReference>
<organism evidence="2 3">
    <name type="scientific">Desmophyllum pertusum</name>
    <dbReference type="NCBI Taxonomy" id="174260"/>
    <lineage>
        <taxon>Eukaryota</taxon>
        <taxon>Metazoa</taxon>
        <taxon>Cnidaria</taxon>
        <taxon>Anthozoa</taxon>
        <taxon>Hexacorallia</taxon>
        <taxon>Scleractinia</taxon>
        <taxon>Caryophylliina</taxon>
        <taxon>Caryophylliidae</taxon>
        <taxon>Desmophyllum</taxon>
    </lineage>
</organism>
<reference evidence="2" key="1">
    <citation type="submission" date="2023-01" db="EMBL/GenBank/DDBJ databases">
        <title>Genome assembly of the deep-sea coral Lophelia pertusa.</title>
        <authorList>
            <person name="Herrera S."/>
            <person name="Cordes E."/>
        </authorList>
    </citation>
    <scope>NUCLEOTIDE SEQUENCE</scope>
    <source>
        <strain evidence="2">USNM1676648</strain>
        <tissue evidence="2">Polyp</tissue>
    </source>
</reference>
<gene>
    <name evidence="2" type="primary">MST1R_1</name>
    <name evidence="2" type="ORF">OS493_001513</name>
</gene>
<dbReference type="GO" id="GO:0005524">
    <property type="term" value="F:ATP binding"/>
    <property type="evidence" value="ECO:0007669"/>
    <property type="project" value="InterPro"/>
</dbReference>
<dbReference type="GO" id="GO:0043235">
    <property type="term" value="C:receptor complex"/>
    <property type="evidence" value="ECO:0007669"/>
    <property type="project" value="TreeGrafter"/>
</dbReference>
<dbReference type="PROSITE" id="PS50011">
    <property type="entry name" value="PROTEIN_KINASE_DOM"/>
    <property type="match status" value="1"/>
</dbReference>
<dbReference type="GO" id="GO:0007169">
    <property type="term" value="P:cell surface receptor protein tyrosine kinase signaling pathway"/>
    <property type="evidence" value="ECO:0007669"/>
    <property type="project" value="TreeGrafter"/>
</dbReference>
<protein>
    <submittedName>
        <fullName evidence="2">Macrophage stimulating 1 receptor (C-met-tyrosine kinase), a</fullName>
        <ecNumber evidence="2">2.7.10.1</ecNumber>
    </submittedName>
</protein>
<dbReference type="OrthoDB" id="10059265at2759"/>
<feature type="domain" description="Protein kinase" evidence="1">
    <location>
        <begin position="1"/>
        <end position="96"/>
    </location>
</feature>
<dbReference type="GO" id="GO:0005886">
    <property type="term" value="C:plasma membrane"/>
    <property type="evidence" value="ECO:0007669"/>
    <property type="project" value="TreeGrafter"/>
</dbReference>
<keyword evidence="2" id="KW-0808">Transferase</keyword>
<sequence>MTGAMKYSTKSDVWSFGIVLFEICTIGAEPYPGISPYKLPSVLLKGYRIPKPEYFKDELYDIMLKCWETEPENRPSFDSLCTSIRGLNMRSNQNYVNIQDCLEAYESESNA</sequence>
<name>A0A9W9ZI38_9CNID</name>
<keyword evidence="3" id="KW-1185">Reference proteome</keyword>
<dbReference type="GO" id="GO:0004714">
    <property type="term" value="F:transmembrane receptor protein tyrosine kinase activity"/>
    <property type="evidence" value="ECO:0007669"/>
    <property type="project" value="UniProtKB-EC"/>
</dbReference>
<keyword evidence="2" id="KW-0675">Receptor</keyword>
<dbReference type="SUPFAM" id="SSF56112">
    <property type="entry name" value="Protein kinase-like (PK-like)"/>
    <property type="match status" value="1"/>
</dbReference>
<dbReference type="Proteomes" id="UP001163046">
    <property type="component" value="Unassembled WGS sequence"/>
</dbReference>
<dbReference type="InterPro" id="IPR001245">
    <property type="entry name" value="Ser-Thr/Tyr_kinase_cat_dom"/>
</dbReference>
<keyword evidence="2" id="KW-0418">Kinase</keyword>
<proteinExistence type="predicted"/>
<dbReference type="Gene3D" id="1.10.510.10">
    <property type="entry name" value="Transferase(Phosphotransferase) domain 1"/>
    <property type="match status" value="1"/>
</dbReference>
<evidence type="ECO:0000313" key="3">
    <source>
        <dbReference type="Proteomes" id="UP001163046"/>
    </source>
</evidence>
<dbReference type="EC" id="2.7.10.1" evidence="2"/>
<dbReference type="SMART" id="SM00219">
    <property type="entry name" value="TyrKc"/>
    <property type="match status" value="1"/>
</dbReference>
<dbReference type="InterPro" id="IPR000719">
    <property type="entry name" value="Prot_kinase_dom"/>
</dbReference>
<dbReference type="InterPro" id="IPR020635">
    <property type="entry name" value="Tyr_kinase_cat_dom"/>
</dbReference>
<accession>A0A9W9ZI38</accession>
<dbReference type="PANTHER" id="PTHR24416">
    <property type="entry name" value="TYROSINE-PROTEIN KINASE RECEPTOR"/>
    <property type="match status" value="1"/>
</dbReference>
<evidence type="ECO:0000259" key="1">
    <source>
        <dbReference type="PROSITE" id="PS50011"/>
    </source>
</evidence>
<dbReference type="AlphaFoldDB" id="A0A9W9ZI38"/>
<dbReference type="FunFam" id="1.10.510.10:FF:001346">
    <property type="entry name" value="Uncharacterized protein"/>
    <property type="match status" value="1"/>
</dbReference>
<dbReference type="InterPro" id="IPR011009">
    <property type="entry name" value="Kinase-like_dom_sf"/>
</dbReference>
<comment type="caution">
    <text evidence="2">The sequence shown here is derived from an EMBL/GenBank/DDBJ whole genome shotgun (WGS) entry which is preliminary data.</text>
</comment>
<dbReference type="PANTHER" id="PTHR24416:SF617">
    <property type="entry name" value="RET ONCOGENE, ISOFORM A"/>
    <property type="match status" value="1"/>
</dbReference>
<dbReference type="PRINTS" id="PR00109">
    <property type="entry name" value="TYRKINASE"/>
</dbReference>
<evidence type="ECO:0000313" key="2">
    <source>
        <dbReference type="EMBL" id="KAJ7381379.1"/>
    </source>
</evidence>